<feature type="region of interest" description="Disordered" evidence="1">
    <location>
        <begin position="63"/>
        <end position="83"/>
    </location>
</feature>
<gene>
    <name evidence="2" type="ORF">LVIROSA_LOCUS13097</name>
</gene>
<sequence>MLEEGVFRRFGTPIREGETLLCFSGERLVSERIRGRSMCSSRALTIESWWKERGRYKREIEKKEGDAAGERASPGKECRRPCG</sequence>
<evidence type="ECO:0000313" key="2">
    <source>
        <dbReference type="EMBL" id="CAH1425987.1"/>
    </source>
</evidence>
<reference evidence="2 3" key="1">
    <citation type="submission" date="2022-01" db="EMBL/GenBank/DDBJ databases">
        <authorList>
            <person name="Xiong W."/>
            <person name="Schranz E."/>
        </authorList>
    </citation>
    <scope>NUCLEOTIDE SEQUENCE [LARGE SCALE GENOMIC DNA]</scope>
</reference>
<comment type="caution">
    <text evidence="2">The sequence shown here is derived from an EMBL/GenBank/DDBJ whole genome shotgun (WGS) entry which is preliminary data.</text>
</comment>
<keyword evidence="3" id="KW-1185">Reference proteome</keyword>
<evidence type="ECO:0000256" key="1">
    <source>
        <dbReference type="SAM" id="MobiDB-lite"/>
    </source>
</evidence>
<evidence type="ECO:0000313" key="3">
    <source>
        <dbReference type="Proteomes" id="UP001157418"/>
    </source>
</evidence>
<name>A0AAU9MJM3_9ASTR</name>
<dbReference type="EMBL" id="CAKMRJ010002223">
    <property type="protein sequence ID" value="CAH1425987.1"/>
    <property type="molecule type" value="Genomic_DNA"/>
</dbReference>
<accession>A0AAU9MJM3</accession>
<organism evidence="2 3">
    <name type="scientific">Lactuca virosa</name>
    <dbReference type="NCBI Taxonomy" id="75947"/>
    <lineage>
        <taxon>Eukaryota</taxon>
        <taxon>Viridiplantae</taxon>
        <taxon>Streptophyta</taxon>
        <taxon>Embryophyta</taxon>
        <taxon>Tracheophyta</taxon>
        <taxon>Spermatophyta</taxon>
        <taxon>Magnoliopsida</taxon>
        <taxon>eudicotyledons</taxon>
        <taxon>Gunneridae</taxon>
        <taxon>Pentapetalae</taxon>
        <taxon>asterids</taxon>
        <taxon>campanulids</taxon>
        <taxon>Asterales</taxon>
        <taxon>Asteraceae</taxon>
        <taxon>Cichorioideae</taxon>
        <taxon>Cichorieae</taxon>
        <taxon>Lactucinae</taxon>
        <taxon>Lactuca</taxon>
    </lineage>
</organism>
<proteinExistence type="predicted"/>
<dbReference type="Proteomes" id="UP001157418">
    <property type="component" value="Unassembled WGS sequence"/>
</dbReference>
<protein>
    <submittedName>
        <fullName evidence="2">Uncharacterized protein</fullName>
    </submittedName>
</protein>
<dbReference type="AlphaFoldDB" id="A0AAU9MJM3"/>